<comment type="similarity">
    <text evidence="1">Belongs to the themis family.</text>
</comment>
<evidence type="ECO:0000256" key="2">
    <source>
        <dbReference type="SAM" id="MobiDB-lite"/>
    </source>
</evidence>
<dbReference type="Proteomes" id="UP000678393">
    <property type="component" value="Unassembled WGS sequence"/>
</dbReference>
<dbReference type="Pfam" id="PF12736">
    <property type="entry name" value="CABIT"/>
    <property type="match status" value="1"/>
</dbReference>
<reference evidence="4" key="1">
    <citation type="submission" date="2021-04" db="EMBL/GenBank/DDBJ databases">
        <authorList>
            <consortium name="Molecular Ecology Group"/>
        </authorList>
    </citation>
    <scope>NUCLEOTIDE SEQUENCE</scope>
</reference>
<dbReference type="PANTHER" id="PTHR15215:SF0">
    <property type="match status" value="1"/>
</dbReference>
<feature type="domain" description="CABIT" evidence="3">
    <location>
        <begin position="41"/>
        <end position="248"/>
    </location>
</feature>
<dbReference type="EMBL" id="CAJHNH020005902">
    <property type="protein sequence ID" value="CAG5133094.1"/>
    <property type="molecule type" value="Genomic_DNA"/>
</dbReference>
<feature type="region of interest" description="Disordered" evidence="2">
    <location>
        <begin position="781"/>
        <end position="801"/>
    </location>
</feature>
<dbReference type="AlphaFoldDB" id="A0A8S3ZVQ8"/>
<dbReference type="GO" id="GO:0005737">
    <property type="term" value="C:cytoplasm"/>
    <property type="evidence" value="ECO:0007669"/>
    <property type="project" value="TreeGrafter"/>
</dbReference>
<protein>
    <recommendedName>
        <fullName evidence="3">CABIT domain-containing protein</fullName>
    </recommendedName>
</protein>
<sequence length="801" mass="90002">MAAINDASNSDNTEMEIDTNFWTDTNVSSLDLSDFISRCVFPQCVCVTEGNFLSRDVQINPGDVLVLKSCNKGRVFLSYRDENSRKWTEVSVDLDYPQKFNVLPPKDMTAESRTASVVMYPTISDLILDCPTYFEATVSYDDPDLPEMSVIRGDQFWFVGMTQYPEAGVERLKVRDGHGNFRYLSLDCRGNFYHLKDDNEYTVKELLELAAVPRRLKMVTTCINTGRTNDETKNIIENEVVKDEYSVVNKILPRPRELFSSASSQSPPTDPLPQSYSGIVYLLKYESTLTVSPYDDLAVTWQIPVSANLKIRSYSQNDYEVPASWKPTYLKRVQLPLSPNEDLPSFHAPIVPQQPLVPLNISNFVEIYCSTFPVRAKIVDTSGAHKFFQEMLKGIDEVNVYRLEETKRLYVKDAKRDDVYSLSHDVTLSFVEYPEKFRTVSDLLHLPVGTEVTVLEDIAADFPKPFSLRFGDNIRVLSNTPYFVKMKHANRDCQVLKCERIDPDGGQNRKLKLPMDFEVNMVITTDSNSRRMLSLQDLLSGAVPLPTRTVASVIDESQNTDLKELPVDLRILRSMKETCIVAASATSKQFPSKLIPKASQISKSASLGKEKAALSCSPQEPALPTNIGLPVSSGIVLAFKDRVELAELDVVESEADYIRLPLEKMTMSQFEERERLRKLNSDYEDIEFGSSSTIDECGSGSGSIRRSGSLGVIDRKQKSTKMDKVLRFSRALNPKHWRHSKAEPEPLPHPSAMGLMALAAREKDDVFNDYHQARMDSVSSKCESVKDGYSASGVSTASSDG</sequence>
<evidence type="ECO:0000256" key="1">
    <source>
        <dbReference type="ARBA" id="ARBA00006414"/>
    </source>
</evidence>
<feature type="non-terminal residue" evidence="4">
    <location>
        <position position="1"/>
    </location>
</feature>
<comment type="caution">
    <text evidence="4">The sequence shown here is derived from an EMBL/GenBank/DDBJ whole genome shotgun (WGS) entry which is preliminary data.</text>
</comment>
<gene>
    <name evidence="4" type="ORF">CUNI_LOCUS18652</name>
</gene>
<feature type="compositionally biased region" description="Polar residues" evidence="2">
    <location>
        <begin position="792"/>
        <end position="801"/>
    </location>
</feature>
<evidence type="ECO:0000259" key="3">
    <source>
        <dbReference type="Pfam" id="PF12736"/>
    </source>
</evidence>
<proteinExistence type="inferred from homology"/>
<dbReference type="PANTHER" id="PTHR15215">
    <property type="entry name" value="CABIT DOMAIN-CONTAINING PROTEIN"/>
    <property type="match status" value="1"/>
</dbReference>
<dbReference type="InterPro" id="IPR025946">
    <property type="entry name" value="CABIT_dom"/>
</dbReference>
<dbReference type="InterPro" id="IPR039671">
    <property type="entry name" value="THEMIS"/>
</dbReference>
<evidence type="ECO:0000313" key="5">
    <source>
        <dbReference type="Proteomes" id="UP000678393"/>
    </source>
</evidence>
<feature type="non-terminal residue" evidence="4">
    <location>
        <position position="801"/>
    </location>
</feature>
<keyword evidence="5" id="KW-1185">Reference proteome</keyword>
<name>A0A8S3ZVQ8_9EUPU</name>
<dbReference type="GO" id="GO:0050852">
    <property type="term" value="P:T cell receptor signaling pathway"/>
    <property type="evidence" value="ECO:0007669"/>
    <property type="project" value="TreeGrafter"/>
</dbReference>
<evidence type="ECO:0000313" key="4">
    <source>
        <dbReference type="EMBL" id="CAG5133094.1"/>
    </source>
</evidence>
<dbReference type="OrthoDB" id="9879477at2759"/>
<organism evidence="4 5">
    <name type="scientific">Candidula unifasciata</name>
    <dbReference type="NCBI Taxonomy" id="100452"/>
    <lineage>
        <taxon>Eukaryota</taxon>
        <taxon>Metazoa</taxon>
        <taxon>Spiralia</taxon>
        <taxon>Lophotrochozoa</taxon>
        <taxon>Mollusca</taxon>
        <taxon>Gastropoda</taxon>
        <taxon>Heterobranchia</taxon>
        <taxon>Euthyneura</taxon>
        <taxon>Panpulmonata</taxon>
        <taxon>Eupulmonata</taxon>
        <taxon>Stylommatophora</taxon>
        <taxon>Helicina</taxon>
        <taxon>Helicoidea</taxon>
        <taxon>Geomitridae</taxon>
        <taxon>Candidula</taxon>
    </lineage>
</organism>
<accession>A0A8S3ZVQ8</accession>
<dbReference type="GO" id="GO:0005634">
    <property type="term" value="C:nucleus"/>
    <property type="evidence" value="ECO:0007669"/>
    <property type="project" value="TreeGrafter"/>
</dbReference>